<dbReference type="InterPro" id="IPR002347">
    <property type="entry name" value="SDR_fam"/>
</dbReference>
<comment type="similarity">
    <text evidence="1">Belongs to the short-chain dehydrogenases/reductases (SDR) family.</text>
</comment>
<sequence length="271" mass="30771">MSLNEIRGDGKIMVITGASKGIGKQISIDFIERGFKVFGIARSEEKLNETAQRLNPISRGEFIPMPYDIGNETQIETLIEKLYSKIPKIDVLILCAGIAHSRIFEDLSLKDIQIELKVNYTSHIFLIQKLEELLKKSSSPRIIAIGSLTSELPFPTNASYSASKAALFQFLRSWRMENPFFEDKVKIILPGFVKTHIASEYDMHKYMPQESTKEVSHACLKALQSHKSVLFPSWTTACAYRLGRFSLSLSEWLIKLGSKYFVINKKYPPKS</sequence>
<keyword evidence="4" id="KW-1185">Reference proteome</keyword>
<dbReference type="GO" id="GO:0016020">
    <property type="term" value="C:membrane"/>
    <property type="evidence" value="ECO:0007669"/>
    <property type="project" value="TreeGrafter"/>
</dbReference>
<evidence type="ECO:0000313" key="3">
    <source>
        <dbReference type="EMBL" id="PWJ41947.1"/>
    </source>
</evidence>
<dbReference type="OrthoDB" id="5786478at2"/>
<dbReference type="Proteomes" id="UP000245535">
    <property type="component" value="Unassembled WGS sequence"/>
</dbReference>
<name>A0A315ZX84_SEDFL</name>
<dbReference type="PROSITE" id="PS00061">
    <property type="entry name" value="ADH_SHORT"/>
    <property type="match status" value="1"/>
</dbReference>
<dbReference type="AlphaFoldDB" id="A0A315ZX84"/>
<dbReference type="PANTHER" id="PTHR44196:SF1">
    <property type="entry name" value="DEHYDROGENASE_REDUCTASE SDR FAMILY MEMBER 7B"/>
    <property type="match status" value="1"/>
</dbReference>
<dbReference type="InterPro" id="IPR020904">
    <property type="entry name" value="Sc_DH/Rdtase_CS"/>
</dbReference>
<comment type="caution">
    <text evidence="3">The sequence shown here is derived from an EMBL/GenBank/DDBJ whole genome shotgun (WGS) entry which is preliminary data.</text>
</comment>
<dbReference type="RefSeq" id="WP_109618441.1">
    <property type="nucleotide sequence ID" value="NZ_QGDO01000003.1"/>
</dbReference>
<dbReference type="SUPFAM" id="SSF51735">
    <property type="entry name" value="NAD(P)-binding Rossmann-fold domains"/>
    <property type="match status" value="1"/>
</dbReference>
<dbReference type="Pfam" id="PF00106">
    <property type="entry name" value="adh_short"/>
    <property type="match status" value="1"/>
</dbReference>
<organism evidence="3 4">
    <name type="scientific">Sediminitomix flava</name>
    <dbReference type="NCBI Taxonomy" id="379075"/>
    <lineage>
        <taxon>Bacteria</taxon>
        <taxon>Pseudomonadati</taxon>
        <taxon>Bacteroidota</taxon>
        <taxon>Cytophagia</taxon>
        <taxon>Cytophagales</taxon>
        <taxon>Flammeovirgaceae</taxon>
        <taxon>Sediminitomix</taxon>
    </lineage>
</organism>
<dbReference type="PANTHER" id="PTHR44196">
    <property type="entry name" value="DEHYDROGENASE/REDUCTASE SDR FAMILY MEMBER 7B"/>
    <property type="match status" value="1"/>
</dbReference>
<dbReference type="GO" id="GO:0016491">
    <property type="term" value="F:oxidoreductase activity"/>
    <property type="evidence" value="ECO:0007669"/>
    <property type="project" value="UniProtKB-KW"/>
</dbReference>
<reference evidence="3 4" key="1">
    <citation type="submission" date="2018-03" db="EMBL/GenBank/DDBJ databases">
        <title>Genomic Encyclopedia of Archaeal and Bacterial Type Strains, Phase II (KMG-II): from individual species to whole genera.</title>
        <authorList>
            <person name="Goeker M."/>
        </authorList>
    </citation>
    <scope>NUCLEOTIDE SEQUENCE [LARGE SCALE GENOMIC DNA]</scope>
    <source>
        <strain evidence="3 4">DSM 28229</strain>
    </source>
</reference>
<gene>
    <name evidence="3" type="ORF">BC781_103197</name>
</gene>
<proteinExistence type="inferred from homology"/>
<evidence type="ECO:0000256" key="2">
    <source>
        <dbReference type="ARBA" id="ARBA00023002"/>
    </source>
</evidence>
<protein>
    <submittedName>
        <fullName evidence="3">3-oxoacyl-[acyl-carrier protein] reductase</fullName>
    </submittedName>
</protein>
<keyword evidence="2" id="KW-0560">Oxidoreductase</keyword>
<dbReference type="EMBL" id="QGDO01000003">
    <property type="protein sequence ID" value="PWJ41947.1"/>
    <property type="molecule type" value="Genomic_DNA"/>
</dbReference>
<evidence type="ECO:0000313" key="4">
    <source>
        <dbReference type="Proteomes" id="UP000245535"/>
    </source>
</evidence>
<dbReference type="CDD" id="cd05233">
    <property type="entry name" value="SDR_c"/>
    <property type="match status" value="1"/>
</dbReference>
<dbReference type="Gene3D" id="3.40.50.720">
    <property type="entry name" value="NAD(P)-binding Rossmann-like Domain"/>
    <property type="match status" value="1"/>
</dbReference>
<dbReference type="InterPro" id="IPR036291">
    <property type="entry name" value="NAD(P)-bd_dom_sf"/>
</dbReference>
<dbReference type="PRINTS" id="PR00081">
    <property type="entry name" value="GDHRDH"/>
</dbReference>
<evidence type="ECO:0000256" key="1">
    <source>
        <dbReference type="ARBA" id="ARBA00006484"/>
    </source>
</evidence>
<accession>A0A315ZX84</accession>